<proteinExistence type="predicted"/>
<dbReference type="Pfam" id="PF07816">
    <property type="entry name" value="DUF1645"/>
    <property type="match status" value="1"/>
</dbReference>
<dbReference type="KEGG" id="jcu:105641515"/>
<dbReference type="PANTHER" id="PTHR33095">
    <property type="entry name" value="OS07G0619500 PROTEIN"/>
    <property type="match status" value="1"/>
</dbReference>
<keyword evidence="3" id="KW-1185">Reference proteome</keyword>
<protein>
    <submittedName>
        <fullName evidence="2">Uncharacterized protein</fullName>
    </submittedName>
</protein>
<gene>
    <name evidence="2" type="ORF">JCGZ_09585</name>
</gene>
<dbReference type="InterPro" id="IPR012442">
    <property type="entry name" value="DUF1645_plant"/>
</dbReference>
<feature type="region of interest" description="Disordered" evidence="1">
    <location>
        <begin position="151"/>
        <end position="177"/>
    </location>
</feature>
<feature type="region of interest" description="Disordered" evidence="1">
    <location>
        <begin position="203"/>
        <end position="234"/>
    </location>
</feature>
<evidence type="ECO:0000313" key="2">
    <source>
        <dbReference type="EMBL" id="KDP45336.1"/>
    </source>
</evidence>
<dbReference type="EMBL" id="KK914232">
    <property type="protein sequence ID" value="KDP45336.1"/>
    <property type="molecule type" value="Genomic_DNA"/>
</dbReference>
<accession>A0A067LA54</accession>
<dbReference type="OrthoDB" id="1111059at2759"/>
<dbReference type="STRING" id="180498.A0A067LA54"/>
<dbReference type="AlphaFoldDB" id="A0A067LA54"/>
<dbReference type="Proteomes" id="UP000027138">
    <property type="component" value="Unassembled WGS sequence"/>
</dbReference>
<evidence type="ECO:0000256" key="1">
    <source>
        <dbReference type="SAM" id="MobiDB-lite"/>
    </source>
</evidence>
<organism evidence="2 3">
    <name type="scientific">Jatropha curcas</name>
    <name type="common">Barbados nut</name>
    <dbReference type="NCBI Taxonomy" id="180498"/>
    <lineage>
        <taxon>Eukaryota</taxon>
        <taxon>Viridiplantae</taxon>
        <taxon>Streptophyta</taxon>
        <taxon>Embryophyta</taxon>
        <taxon>Tracheophyta</taxon>
        <taxon>Spermatophyta</taxon>
        <taxon>Magnoliopsida</taxon>
        <taxon>eudicotyledons</taxon>
        <taxon>Gunneridae</taxon>
        <taxon>Pentapetalae</taxon>
        <taxon>rosids</taxon>
        <taxon>fabids</taxon>
        <taxon>Malpighiales</taxon>
        <taxon>Euphorbiaceae</taxon>
        <taxon>Crotonoideae</taxon>
        <taxon>Jatropheae</taxon>
        <taxon>Jatropha</taxon>
    </lineage>
</organism>
<dbReference type="PANTHER" id="PTHR33095:SF101">
    <property type="entry name" value="DUF1645 DOMAIN-CONTAINING PROTEIN"/>
    <property type="match status" value="1"/>
</dbReference>
<reference evidence="2 3" key="1">
    <citation type="journal article" date="2014" name="PLoS ONE">
        <title>Global Analysis of Gene Expression Profiles in Physic Nut (Jatropha curcas L.) Seedlings Exposed to Salt Stress.</title>
        <authorList>
            <person name="Zhang L."/>
            <person name="Zhang C."/>
            <person name="Wu P."/>
            <person name="Chen Y."/>
            <person name="Li M."/>
            <person name="Jiang H."/>
            <person name="Wu G."/>
        </authorList>
    </citation>
    <scope>NUCLEOTIDE SEQUENCE [LARGE SCALE GENOMIC DNA]</scope>
    <source>
        <strain evidence="3">cv. GZQX0401</strain>
        <tissue evidence="2">Young leaves</tissue>
    </source>
</reference>
<name>A0A067LA54_JATCU</name>
<evidence type="ECO:0000313" key="3">
    <source>
        <dbReference type="Proteomes" id="UP000027138"/>
    </source>
</evidence>
<sequence>MQDQGGSTVSFSPSFNCYSSNKLADIAAKVGREEQGSIDRDRDIVCTNRNDDVSVYGSSDEDDDDDFEFVLVRANPDGCFTIDRSDYPVFPLFDRDLLLDSGDKKESQDDDDLTSEIRLPLNKLFIDDPSSSLSEVDELDRIVPGTYCVWTPPQSRSPSPSPSPSRCKKSNSTGSSSKHRWWLRDFLHLRRCSSGGKESYVFMNPDHNNKKKEKIDKGKTSPAAKAGKGKAKEKTSAHEVFYVRNKALKEGDKRKSYLPYRRGLVGFFANVNGLGKAFPPL</sequence>